<name>A0ABU2MP79_9ACTN</name>
<dbReference type="RefSeq" id="WP_311703590.1">
    <property type="nucleotide sequence ID" value="NZ_JAVREL010000003.1"/>
</dbReference>
<organism evidence="1 2">
    <name type="scientific">Streptomyces litchfieldiae</name>
    <dbReference type="NCBI Taxonomy" id="3075543"/>
    <lineage>
        <taxon>Bacteria</taxon>
        <taxon>Bacillati</taxon>
        <taxon>Actinomycetota</taxon>
        <taxon>Actinomycetes</taxon>
        <taxon>Kitasatosporales</taxon>
        <taxon>Streptomycetaceae</taxon>
        <taxon>Streptomyces</taxon>
    </lineage>
</organism>
<dbReference type="Proteomes" id="UP001183246">
    <property type="component" value="Unassembled WGS sequence"/>
</dbReference>
<accession>A0ABU2MP79</accession>
<protein>
    <submittedName>
        <fullName evidence="1">Uncharacterized protein</fullName>
    </submittedName>
</protein>
<gene>
    <name evidence="1" type="ORF">RM590_07440</name>
</gene>
<keyword evidence="2" id="KW-1185">Reference proteome</keyword>
<evidence type="ECO:0000313" key="2">
    <source>
        <dbReference type="Proteomes" id="UP001183246"/>
    </source>
</evidence>
<sequence length="89" mass="9886">MTFHPVHRIAAHRAPSRVPVSLEVDSGTVRRGDQLMIGGASFTVSDMVTLAPGRKRLHFATGEILTMGPTTVLWAARLIDPRLAHRRYR</sequence>
<comment type="caution">
    <text evidence="1">The sequence shown here is derived from an EMBL/GenBank/DDBJ whole genome shotgun (WGS) entry which is preliminary data.</text>
</comment>
<reference evidence="2" key="1">
    <citation type="submission" date="2023-07" db="EMBL/GenBank/DDBJ databases">
        <title>30 novel species of actinomycetes from the DSMZ collection.</title>
        <authorList>
            <person name="Nouioui I."/>
        </authorList>
    </citation>
    <scope>NUCLEOTIDE SEQUENCE [LARGE SCALE GENOMIC DNA]</scope>
    <source>
        <strain evidence="2">DSM 44938</strain>
    </source>
</reference>
<proteinExistence type="predicted"/>
<dbReference type="EMBL" id="JAVREL010000003">
    <property type="protein sequence ID" value="MDT0342459.1"/>
    <property type="molecule type" value="Genomic_DNA"/>
</dbReference>
<evidence type="ECO:0000313" key="1">
    <source>
        <dbReference type="EMBL" id="MDT0342459.1"/>
    </source>
</evidence>